<evidence type="ECO:0000256" key="2">
    <source>
        <dbReference type="ARBA" id="ARBA00022723"/>
    </source>
</evidence>
<keyword evidence="3" id="KW-0677">Repeat</keyword>
<comment type="similarity">
    <text evidence="1">Belongs to the S-100 family.</text>
</comment>
<dbReference type="GO" id="GO:0046914">
    <property type="term" value="F:transition metal ion binding"/>
    <property type="evidence" value="ECO:0007669"/>
    <property type="project" value="InterPro"/>
</dbReference>
<evidence type="ECO:0000256" key="4">
    <source>
        <dbReference type="ARBA" id="ARBA00022837"/>
    </source>
</evidence>
<comment type="caution">
    <text evidence="7">The sequence shown here is derived from an EMBL/GenBank/DDBJ whole genome shotgun (WGS) entry which is preliminary data.</text>
</comment>
<dbReference type="AlphaFoldDB" id="A0A8J7NQE9"/>
<dbReference type="PROSITE" id="PS50222">
    <property type="entry name" value="EF_HAND_2"/>
    <property type="match status" value="1"/>
</dbReference>
<accession>A0A8J7NQE9</accession>
<dbReference type="SMART" id="SM00054">
    <property type="entry name" value="EFh"/>
    <property type="match status" value="1"/>
</dbReference>
<feature type="non-terminal residue" evidence="7">
    <location>
        <position position="123"/>
    </location>
</feature>
<evidence type="ECO:0000259" key="6">
    <source>
        <dbReference type="PROSITE" id="PS50222"/>
    </source>
</evidence>
<dbReference type="InterPro" id="IPR011992">
    <property type="entry name" value="EF-hand-dom_pair"/>
</dbReference>
<gene>
    <name evidence="7" type="primary">S100a1_1</name>
    <name evidence="7" type="ORF">GTO95_0016541</name>
</gene>
<evidence type="ECO:0000256" key="3">
    <source>
        <dbReference type="ARBA" id="ARBA00022737"/>
    </source>
</evidence>
<dbReference type="InterPro" id="IPR018247">
    <property type="entry name" value="EF_Hand_1_Ca_BS"/>
</dbReference>
<dbReference type="CDD" id="cd00213">
    <property type="entry name" value="S-100"/>
    <property type="match status" value="1"/>
</dbReference>
<dbReference type="EMBL" id="JAAWVO010036785">
    <property type="protein sequence ID" value="MBN3317642.1"/>
    <property type="molecule type" value="Genomic_DNA"/>
</dbReference>
<dbReference type="PANTHER" id="PTHR11639:SF119">
    <property type="entry name" value="PROTEIN S100"/>
    <property type="match status" value="1"/>
</dbReference>
<keyword evidence="2" id="KW-0479">Metal-binding</keyword>
<dbReference type="InterPro" id="IPR002048">
    <property type="entry name" value="EF_hand_dom"/>
</dbReference>
<keyword evidence="4" id="KW-0106">Calcium</keyword>
<dbReference type="GO" id="GO:0048306">
    <property type="term" value="F:calcium-dependent protein binding"/>
    <property type="evidence" value="ECO:0007669"/>
    <property type="project" value="TreeGrafter"/>
</dbReference>
<dbReference type="GO" id="GO:0005737">
    <property type="term" value="C:cytoplasm"/>
    <property type="evidence" value="ECO:0007669"/>
    <property type="project" value="TreeGrafter"/>
</dbReference>
<dbReference type="GO" id="GO:0005509">
    <property type="term" value="F:calcium ion binding"/>
    <property type="evidence" value="ECO:0007669"/>
    <property type="project" value="InterPro"/>
</dbReference>
<dbReference type="Gene3D" id="1.10.238.10">
    <property type="entry name" value="EF-hand"/>
    <property type="match status" value="1"/>
</dbReference>
<dbReference type="InterPro" id="IPR013787">
    <property type="entry name" value="S100_Ca-bd_sub"/>
</dbReference>
<sequence>WQPALTAMPVCLCSPCLSLSLSATMSAIQQAMALLIDAFHKYSGKEGDKYTLSKAELKDLLTNELGDLLGKANDKTAIDKIFGALDHDKSGEVDFQEYVTMVGALSVACNDFFVDYQKKGGKK</sequence>
<dbReference type="Pfam" id="PF01023">
    <property type="entry name" value="S_100"/>
    <property type="match status" value="1"/>
</dbReference>
<reference evidence="7" key="1">
    <citation type="journal article" date="2021" name="Cell">
        <title>Tracing the genetic footprints of vertebrate landing in non-teleost ray-finned fishes.</title>
        <authorList>
            <person name="Bi X."/>
            <person name="Wang K."/>
            <person name="Yang L."/>
            <person name="Pan H."/>
            <person name="Jiang H."/>
            <person name="Wei Q."/>
            <person name="Fang M."/>
            <person name="Yu H."/>
            <person name="Zhu C."/>
            <person name="Cai Y."/>
            <person name="He Y."/>
            <person name="Gan X."/>
            <person name="Zeng H."/>
            <person name="Yu D."/>
            <person name="Zhu Y."/>
            <person name="Jiang H."/>
            <person name="Qiu Q."/>
            <person name="Yang H."/>
            <person name="Zhang Y.E."/>
            <person name="Wang W."/>
            <person name="Zhu M."/>
            <person name="He S."/>
            <person name="Zhang G."/>
        </authorList>
    </citation>
    <scope>NUCLEOTIDE SEQUENCE</scope>
    <source>
        <strain evidence="7">Allg_001</strain>
    </source>
</reference>
<dbReference type="FunFam" id="1.10.238.10:FF:000044">
    <property type="entry name" value="Protein S100"/>
    <property type="match status" value="1"/>
</dbReference>
<dbReference type="SMART" id="SM01394">
    <property type="entry name" value="S_100"/>
    <property type="match status" value="1"/>
</dbReference>
<organism evidence="7 8">
    <name type="scientific">Atractosteus spatula</name>
    <name type="common">Alligator gar</name>
    <name type="synonym">Lepisosteus spatula</name>
    <dbReference type="NCBI Taxonomy" id="7917"/>
    <lineage>
        <taxon>Eukaryota</taxon>
        <taxon>Metazoa</taxon>
        <taxon>Chordata</taxon>
        <taxon>Craniata</taxon>
        <taxon>Vertebrata</taxon>
        <taxon>Euteleostomi</taxon>
        <taxon>Actinopterygii</taxon>
        <taxon>Neopterygii</taxon>
        <taxon>Holostei</taxon>
        <taxon>Semionotiformes</taxon>
        <taxon>Lepisosteidae</taxon>
        <taxon>Atractosteus</taxon>
    </lineage>
</organism>
<name>A0A8J7NQE9_ATRSP</name>
<feature type="chain" id="PRO_5035285132" evidence="5">
    <location>
        <begin position="19"/>
        <end position="123"/>
    </location>
</feature>
<protein>
    <submittedName>
        <fullName evidence="7">S10A1 protein</fullName>
    </submittedName>
</protein>
<feature type="signal peptide" evidence="5">
    <location>
        <begin position="1"/>
        <end position="18"/>
    </location>
</feature>
<feature type="domain" description="EF-hand" evidence="6">
    <location>
        <begin position="73"/>
        <end position="108"/>
    </location>
</feature>
<proteinExistence type="inferred from homology"/>
<dbReference type="SUPFAM" id="SSF47473">
    <property type="entry name" value="EF-hand"/>
    <property type="match status" value="1"/>
</dbReference>
<dbReference type="Proteomes" id="UP000736164">
    <property type="component" value="Unassembled WGS sequence"/>
</dbReference>
<evidence type="ECO:0000256" key="1">
    <source>
        <dbReference type="ARBA" id="ARBA00007323"/>
    </source>
</evidence>
<keyword evidence="5" id="KW-0732">Signal</keyword>
<evidence type="ECO:0000313" key="8">
    <source>
        <dbReference type="Proteomes" id="UP000736164"/>
    </source>
</evidence>
<evidence type="ECO:0000313" key="7">
    <source>
        <dbReference type="EMBL" id="MBN3317642.1"/>
    </source>
</evidence>
<keyword evidence="8" id="KW-1185">Reference proteome</keyword>
<evidence type="ECO:0000256" key="5">
    <source>
        <dbReference type="SAM" id="SignalP"/>
    </source>
</evidence>
<dbReference type="InterPro" id="IPR034325">
    <property type="entry name" value="S-100_dom"/>
</dbReference>
<feature type="non-terminal residue" evidence="7">
    <location>
        <position position="1"/>
    </location>
</feature>
<dbReference type="PROSITE" id="PS00018">
    <property type="entry name" value="EF_HAND_1"/>
    <property type="match status" value="1"/>
</dbReference>
<dbReference type="PANTHER" id="PTHR11639">
    <property type="entry name" value="S100 CALCIUM-BINDING PROTEIN"/>
    <property type="match status" value="1"/>
</dbReference>